<dbReference type="PANTHER" id="PTHR43649">
    <property type="entry name" value="ARABINOSE-BINDING PROTEIN-RELATED"/>
    <property type="match status" value="1"/>
</dbReference>
<dbReference type="AlphaFoldDB" id="A0A3D9KCR3"/>
<accession>A0A3D9KCR3</accession>
<feature type="chain" id="PRO_5039450141" evidence="2">
    <location>
        <begin position="23"/>
        <end position="553"/>
    </location>
</feature>
<feature type="compositionally biased region" description="Low complexity" evidence="1">
    <location>
        <begin position="26"/>
        <end position="47"/>
    </location>
</feature>
<evidence type="ECO:0000256" key="2">
    <source>
        <dbReference type="SAM" id="SignalP"/>
    </source>
</evidence>
<evidence type="ECO:0000313" key="3">
    <source>
        <dbReference type="EMBL" id="RED83356.1"/>
    </source>
</evidence>
<evidence type="ECO:0000256" key="1">
    <source>
        <dbReference type="SAM" id="MobiDB-lite"/>
    </source>
</evidence>
<name>A0A3D9KCR3_9BACL</name>
<dbReference type="Proteomes" id="UP000256977">
    <property type="component" value="Unassembled WGS sequence"/>
</dbReference>
<dbReference type="Gene3D" id="3.40.190.10">
    <property type="entry name" value="Periplasmic binding protein-like II"/>
    <property type="match status" value="3"/>
</dbReference>
<keyword evidence="2" id="KW-0732">Signal</keyword>
<evidence type="ECO:0000313" key="4">
    <source>
        <dbReference type="Proteomes" id="UP000256977"/>
    </source>
</evidence>
<sequence length="553" mass="60548">MKGKHKKIGLLMLACSLAFVSACNSNNSNSGSSAPSSASNSGESPSAQASGAGSETVDPLGKYAEPVTMTIGKAVPPDDKTLPEGDTVENNQFTRYFEEKLNLKFKAAWIAAQGDAYDQKLALSISSNDLPDAMVVSEKELKTMVKAGQLKDLTTVYEQYATPYLKQMYDATNGKAFKNATFDGKLMALPNLNVDEDPIKLLWVRQDWLDKLGLKPPQTVDELAAIAKAFIEQDPDGNGKPDTFGLLGDSDNTFGPLYSAYQAYPGMWLKDADGKVVYGTTTPQMKEALGKLSEMYAQGLLDKEYAIRKDTWELINGGRAGMFLFGGWSTGWGLYDSFKNDPKAVWKAYALPLDGSGQYNATLGPVSSLYFVVKKGYSNPEALVKYLNLYANVENDAEAMAKLINGVNAAYFPLRATFVEPNIVTNRLKAVKEALDGKIQPDQLRLDQKDVYDKVAANNADPGKDPGSWMYSTSYMVGGGALESPMNKVLGVFYSQTKSMELKWPALKKMEAEMITQIIMGRESLDAFDSFVAEWKKSGGDQITREIEEQLTE</sequence>
<feature type="region of interest" description="Disordered" evidence="1">
    <location>
        <begin position="26"/>
        <end position="59"/>
    </location>
</feature>
<protein>
    <submittedName>
        <fullName evidence="3">Putative aldouronate transport system substrate-binding protein</fullName>
    </submittedName>
</protein>
<proteinExistence type="predicted"/>
<keyword evidence="4" id="KW-1185">Reference proteome</keyword>
<dbReference type="PROSITE" id="PS51257">
    <property type="entry name" value="PROKAR_LIPOPROTEIN"/>
    <property type="match status" value="1"/>
</dbReference>
<comment type="caution">
    <text evidence="3">The sequence shown here is derived from an EMBL/GenBank/DDBJ whole genome shotgun (WGS) entry which is preliminary data.</text>
</comment>
<dbReference type="EMBL" id="QRDZ01000008">
    <property type="protein sequence ID" value="RED83356.1"/>
    <property type="molecule type" value="Genomic_DNA"/>
</dbReference>
<dbReference type="RefSeq" id="WP_116060952.1">
    <property type="nucleotide sequence ID" value="NZ_QRDZ01000008.1"/>
</dbReference>
<dbReference type="InterPro" id="IPR050490">
    <property type="entry name" value="Bact_solute-bd_prot1"/>
</dbReference>
<gene>
    <name evidence="3" type="ORF">DFP98_108199</name>
</gene>
<dbReference type="SUPFAM" id="SSF53850">
    <property type="entry name" value="Periplasmic binding protein-like II"/>
    <property type="match status" value="1"/>
</dbReference>
<dbReference type="OrthoDB" id="9787283at2"/>
<reference evidence="3 4" key="1">
    <citation type="submission" date="2018-07" db="EMBL/GenBank/DDBJ databases">
        <title>Genomic Encyclopedia of Type Strains, Phase III (KMG-III): the genomes of soil and plant-associated and newly described type strains.</title>
        <authorList>
            <person name="Whitman W."/>
        </authorList>
    </citation>
    <scope>NUCLEOTIDE SEQUENCE [LARGE SCALE GENOMIC DNA]</scope>
    <source>
        <strain evidence="3 4">CECT 7287</strain>
    </source>
</reference>
<organism evidence="3 4">
    <name type="scientific">Cohnella phaseoli</name>
    <dbReference type="NCBI Taxonomy" id="456490"/>
    <lineage>
        <taxon>Bacteria</taxon>
        <taxon>Bacillati</taxon>
        <taxon>Bacillota</taxon>
        <taxon>Bacilli</taxon>
        <taxon>Bacillales</taxon>
        <taxon>Paenibacillaceae</taxon>
        <taxon>Cohnella</taxon>
    </lineage>
</organism>
<feature type="signal peptide" evidence="2">
    <location>
        <begin position="1"/>
        <end position="22"/>
    </location>
</feature>
<dbReference type="CDD" id="cd13580">
    <property type="entry name" value="PBP2_AlgQ_like_1"/>
    <property type="match status" value="1"/>
</dbReference>